<organism evidence="7 8">
    <name type="scientific">Aquabacterium commune</name>
    <dbReference type="NCBI Taxonomy" id="70586"/>
    <lineage>
        <taxon>Bacteria</taxon>
        <taxon>Pseudomonadati</taxon>
        <taxon>Pseudomonadota</taxon>
        <taxon>Betaproteobacteria</taxon>
        <taxon>Burkholderiales</taxon>
        <taxon>Aquabacterium</taxon>
    </lineage>
</organism>
<proteinExistence type="predicted"/>
<feature type="transmembrane region" description="Helical" evidence="6">
    <location>
        <begin position="272"/>
        <end position="291"/>
    </location>
</feature>
<evidence type="ECO:0000313" key="7">
    <source>
        <dbReference type="EMBL" id="TDP88524.1"/>
    </source>
</evidence>
<dbReference type="RefSeq" id="WP_133606182.1">
    <property type="nucleotide sequence ID" value="NZ_SNXW01000001.1"/>
</dbReference>
<keyword evidence="2" id="KW-1003">Cell membrane</keyword>
<name>A0A4R6RPH0_9BURK</name>
<accession>A0A4R6RPH0</accession>
<dbReference type="PANTHER" id="PTHR30250">
    <property type="entry name" value="PST FAMILY PREDICTED COLANIC ACID TRANSPORTER"/>
    <property type="match status" value="1"/>
</dbReference>
<evidence type="ECO:0000256" key="2">
    <source>
        <dbReference type="ARBA" id="ARBA00022475"/>
    </source>
</evidence>
<dbReference type="PANTHER" id="PTHR30250:SF11">
    <property type="entry name" value="O-ANTIGEN TRANSPORTER-RELATED"/>
    <property type="match status" value="1"/>
</dbReference>
<feature type="transmembrane region" description="Helical" evidence="6">
    <location>
        <begin position="361"/>
        <end position="382"/>
    </location>
</feature>
<dbReference type="InterPro" id="IPR050833">
    <property type="entry name" value="Poly_Biosynth_Transport"/>
</dbReference>
<evidence type="ECO:0000256" key="5">
    <source>
        <dbReference type="ARBA" id="ARBA00023136"/>
    </source>
</evidence>
<protein>
    <submittedName>
        <fullName evidence="7">O-antigen/teichoic acid export membrane protein</fullName>
    </submittedName>
</protein>
<comment type="subcellular location">
    <subcellularLocation>
        <location evidence="1">Cell membrane</location>
        <topology evidence="1">Multi-pass membrane protein</topology>
    </subcellularLocation>
</comment>
<dbReference type="GO" id="GO:0005886">
    <property type="term" value="C:plasma membrane"/>
    <property type="evidence" value="ECO:0007669"/>
    <property type="project" value="UniProtKB-SubCell"/>
</dbReference>
<dbReference type="OrthoDB" id="9812574at2"/>
<feature type="transmembrane region" description="Helical" evidence="6">
    <location>
        <begin position="58"/>
        <end position="78"/>
    </location>
</feature>
<dbReference type="AlphaFoldDB" id="A0A4R6RPH0"/>
<feature type="transmembrane region" description="Helical" evidence="6">
    <location>
        <begin position="84"/>
        <end position="100"/>
    </location>
</feature>
<dbReference type="Proteomes" id="UP000294593">
    <property type="component" value="Unassembled WGS sequence"/>
</dbReference>
<evidence type="ECO:0000256" key="6">
    <source>
        <dbReference type="SAM" id="Phobius"/>
    </source>
</evidence>
<keyword evidence="8" id="KW-1185">Reference proteome</keyword>
<dbReference type="EMBL" id="SNXW01000001">
    <property type="protein sequence ID" value="TDP88524.1"/>
    <property type="molecule type" value="Genomic_DNA"/>
</dbReference>
<gene>
    <name evidence="7" type="ORF">EV672_101676</name>
</gene>
<evidence type="ECO:0000313" key="8">
    <source>
        <dbReference type="Proteomes" id="UP000294593"/>
    </source>
</evidence>
<keyword evidence="4 6" id="KW-1133">Transmembrane helix</keyword>
<feature type="transmembrane region" description="Helical" evidence="6">
    <location>
        <begin position="311"/>
        <end position="330"/>
    </location>
</feature>
<feature type="transmembrane region" description="Helical" evidence="6">
    <location>
        <begin position="144"/>
        <end position="166"/>
    </location>
</feature>
<evidence type="ECO:0000256" key="1">
    <source>
        <dbReference type="ARBA" id="ARBA00004651"/>
    </source>
</evidence>
<reference evidence="7 8" key="1">
    <citation type="submission" date="2019-03" db="EMBL/GenBank/DDBJ databases">
        <title>Genomic Encyclopedia of Type Strains, Phase IV (KMG-IV): sequencing the most valuable type-strain genomes for metagenomic binning, comparative biology and taxonomic classification.</title>
        <authorList>
            <person name="Goeker M."/>
        </authorList>
    </citation>
    <scope>NUCLEOTIDE SEQUENCE [LARGE SCALE GENOMIC DNA]</scope>
    <source>
        <strain evidence="7 8">DSM 11901</strain>
    </source>
</reference>
<evidence type="ECO:0000256" key="3">
    <source>
        <dbReference type="ARBA" id="ARBA00022692"/>
    </source>
</evidence>
<keyword evidence="5 6" id="KW-0472">Membrane</keyword>
<feature type="transmembrane region" description="Helical" evidence="6">
    <location>
        <begin position="121"/>
        <end position="138"/>
    </location>
</feature>
<keyword evidence="3 6" id="KW-0812">Transmembrane</keyword>
<evidence type="ECO:0000256" key="4">
    <source>
        <dbReference type="ARBA" id="ARBA00022989"/>
    </source>
</evidence>
<feature type="transmembrane region" description="Helical" evidence="6">
    <location>
        <begin position="337"/>
        <end position="355"/>
    </location>
</feature>
<comment type="caution">
    <text evidence="7">The sequence shown here is derived from an EMBL/GenBank/DDBJ whole genome shotgun (WGS) entry which is preliminary data.</text>
</comment>
<sequence length="395" mass="43530">MTLLVARCVTLDDFSAYGLTTILLWFVSAIHRSYLTQPLAIAAVGESAEAWGARLKKVLLLQFLGWPVVALLFMGVALRYLPSMAVAVAASVFTSAFLLQETMRRMLFVLGRMRRVSALDGLAYGGQLMVAAWWGWFADETAPLALLLLLASVPFFVSAWLVYVSLPLGARHAHWPNWPATRSAATEHWRESRWVCFSQLFMFGSFMLVPFQIAEWGKPIWVAQYNAAGSILNGLNVIRQALGNHLPIAAARKFQEGGAEALQAYLWKSASWILGLSVLIMVVLVGFGQVLVDLLFGARFGEAVALLPHAAVGQLLTMFTLVSQAGALVIRRTEQVFWAYVVGTVLSFSLAPVMIPQWGLLGAVWLSNIGVLVPALWHVVAFRRDLRCVAKEQRA</sequence>